<dbReference type="InterPro" id="IPR036508">
    <property type="entry name" value="Chitin-bd_dom_sf"/>
</dbReference>
<feature type="domain" description="Chitin-binding type-2" evidence="3">
    <location>
        <begin position="123"/>
        <end position="183"/>
    </location>
</feature>
<accession>A0A6J1LC92</accession>
<dbReference type="InterPro" id="IPR002557">
    <property type="entry name" value="Chitin-bd_dom"/>
</dbReference>
<dbReference type="KEGG" id="dhe:111595120"/>
<evidence type="ECO:0000256" key="2">
    <source>
        <dbReference type="SAM" id="SignalP"/>
    </source>
</evidence>
<sequence length="183" mass="19698">MRKSLGIDIRLLIVAAVALWLSGDSICRIAATDEFPECDGIASGSYINNTRANCNYSLIYCDEDSSQFCDRENSCDLEYSCGGQNSSTLNPSTPPAAAETTTATESSNSSSSGSTAAPGTDVRGLCRRGVTKKYLYPGNCNYYYYCVDGFLIVEQCPIGYAFNEQLGTCSGRIADQLPRTCTN</sequence>
<gene>
    <name evidence="5" type="primary">LOC111595120</name>
</gene>
<reference evidence="5" key="1">
    <citation type="submission" date="2025-08" db="UniProtKB">
        <authorList>
            <consortium name="RefSeq"/>
        </authorList>
    </citation>
    <scope>IDENTIFICATION</scope>
    <source>
        <strain evidence="5">15085-1641.00</strain>
        <tissue evidence="5">Whole body</tissue>
    </source>
</reference>
<name>A0A6J1LC92_DROHY</name>
<dbReference type="GO" id="GO:0008061">
    <property type="term" value="F:chitin binding"/>
    <property type="evidence" value="ECO:0007669"/>
    <property type="project" value="InterPro"/>
</dbReference>
<dbReference type="PROSITE" id="PS50940">
    <property type="entry name" value="CHIT_BIND_II"/>
    <property type="match status" value="1"/>
</dbReference>
<keyword evidence="2" id="KW-0732">Signal</keyword>
<feature type="signal peptide" evidence="2">
    <location>
        <begin position="1"/>
        <end position="23"/>
    </location>
</feature>
<proteinExistence type="predicted"/>
<dbReference type="GeneID" id="111595120"/>
<protein>
    <submittedName>
        <fullName evidence="5">Uncharacterized protein LOC111595120</fullName>
    </submittedName>
</protein>
<dbReference type="SUPFAM" id="SSF57625">
    <property type="entry name" value="Invertebrate chitin-binding proteins"/>
    <property type="match status" value="1"/>
</dbReference>
<evidence type="ECO:0000256" key="1">
    <source>
        <dbReference type="SAM" id="MobiDB-lite"/>
    </source>
</evidence>
<organism evidence="4 5">
    <name type="scientific">Drosophila hydei</name>
    <name type="common">Fruit fly</name>
    <dbReference type="NCBI Taxonomy" id="7224"/>
    <lineage>
        <taxon>Eukaryota</taxon>
        <taxon>Metazoa</taxon>
        <taxon>Ecdysozoa</taxon>
        <taxon>Arthropoda</taxon>
        <taxon>Hexapoda</taxon>
        <taxon>Insecta</taxon>
        <taxon>Pterygota</taxon>
        <taxon>Neoptera</taxon>
        <taxon>Endopterygota</taxon>
        <taxon>Diptera</taxon>
        <taxon>Brachycera</taxon>
        <taxon>Muscomorpha</taxon>
        <taxon>Ephydroidea</taxon>
        <taxon>Drosophilidae</taxon>
        <taxon>Drosophila</taxon>
    </lineage>
</organism>
<dbReference type="Proteomes" id="UP000504633">
    <property type="component" value="Unplaced"/>
</dbReference>
<feature type="compositionally biased region" description="Low complexity" evidence="1">
    <location>
        <begin position="95"/>
        <end position="120"/>
    </location>
</feature>
<feature type="region of interest" description="Disordered" evidence="1">
    <location>
        <begin position="86"/>
        <end position="120"/>
    </location>
</feature>
<evidence type="ECO:0000259" key="3">
    <source>
        <dbReference type="PROSITE" id="PS50940"/>
    </source>
</evidence>
<dbReference type="RefSeq" id="XP_023164458.1">
    <property type="nucleotide sequence ID" value="XM_023308690.2"/>
</dbReference>
<feature type="chain" id="PRO_5026734067" evidence="2">
    <location>
        <begin position="24"/>
        <end position="183"/>
    </location>
</feature>
<evidence type="ECO:0000313" key="4">
    <source>
        <dbReference type="Proteomes" id="UP000504633"/>
    </source>
</evidence>
<evidence type="ECO:0000313" key="5">
    <source>
        <dbReference type="RefSeq" id="XP_023164458.1"/>
    </source>
</evidence>
<dbReference type="Pfam" id="PF01607">
    <property type="entry name" value="CBM_14"/>
    <property type="match status" value="1"/>
</dbReference>
<dbReference type="SMART" id="SM00494">
    <property type="entry name" value="ChtBD2"/>
    <property type="match status" value="1"/>
</dbReference>
<dbReference type="OMA" id="NNTRPNC"/>
<keyword evidence="4" id="KW-1185">Reference proteome</keyword>
<dbReference type="Gene3D" id="2.170.140.10">
    <property type="entry name" value="Chitin binding domain"/>
    <property type="match status" value="1"/>
</dbReference>
<dbReference type="AlphaFoldDB" id="A0A6J1LC92"/>
<dbReference type="OrthoDB" id="6020543at2759"/>
<dbReference type="GO" id="GO:0005576">
    <property type="term" value="C:extracellular region"/>
    <property type="evidence" value="ECO:0007669"/>
    <property type="project" value="InterPro"/>
</dbReference>